<feature type="domain" description="Band 7" evidence="4">
    <location>
        <begin position="110"/>
        <end position="273"/>
    </location>
</feature>
<feature type="region of interest" description="Disordered" evidence="2">
    <location>
        <begin position="297"/>
        <end position="316"/>
    </location>
</feature>
<feature type="compositionally biased region" description="Basic and acidic residues" evidence="2">
    <location>
        <begin position="297"/>
        <end position="307"/>
    </location>
</feature>
<dbReference type="PANTHER" id="PTHR10264">
    <property type="entry name" value="BAND 7 PROTEIN-RELATED"/>
    <property type="match status" value="1"/>
</dbReference>
<evidence type="ECO:0000313" key="5">
    <source>
        <dbReference type="EMBL" id="GMS95797.1"/>
    </source>
</evidence>
<reference evidence="5" key="1">
    <citation type="submission" date="2023-10" db="EMBL/GenBank/DDBJ databases">
        <title>Genome assembly of Pristionchus species.</title>
        <authorList>
            <person name="Yoshida K."/>
            <person name="Sommer R.J."/>
        </authorList>
    </citation>
    <scope>NUCLEOTIDE SEQUENCE</scope>
    <source>
        <strain evidence="5">RS0144</strain>
    </source>
</reference>
<dbReference type="AlphaFoldDB" id="A0AAV5TNG5"/>
<feature type="region of interest" description="Disordered" evidence="2">
    <location>
        <begin position="1"/>
        <end position="25"/>
    </location>
</feature>
<dbReference type="Proteomes" id="UP001432027">
    <property type="component" value="Unassembled WGS sequence"/>
</dbReference>
<keyword evidence="3" id="KW-0812">Transmembrane</keyword>
<keyword evidence="3" id="KW-1133">Transmembrane helix</keyword>
<dbReference type="PRINTS" id="PR00721">
    <property type="entry name" value="STOMATIN"/>
</dbReference>
<dbReference type="FunFam" id="3.30.479.30:FF:000004">
    <property type="entry name" value="Putative membrane protease family, stomatin"/>
    <property type="match status" value="1"/>
</dbReference>
<feature type="non-terminal residue" evidence="5">
    <location>
        <position position="1"/>
    </location>
</feature>
<dbReference type="Pfam" id="PF02036">
    <property type="entry name" value="SCP2"/>
    <property type="match status" value="1"/>
</dbReference>
<dbReference type="GO" id="GO:0009898">
    <property type="term" value="C:cytoplasmic side of plasma membrane"/>
    <property type="evidence" value="ECO:0007669"/>
    <property type="project" value="UniProtKB-ARBA"/>
</dbReference>
<keyword evidence="6" id="KW-1185">Reference proteome</keyword>
<dbReference type="Pfam" id="PF01145">
    <property type="entry name" value="Band_7"/>
    <property type="match status" value="1"/>
</dbReference>
<name>A0AAV5TNG5_9BILA</name>
<protein>
    <recommendedName>
        <fullName evidence="4">Band 7 domain-containing protein</fullName>
    </recommendedName>
</protein>
<comment type="caution">
    <text evidence="5">The sequence shown here is derived from an EMBL/GenBank/DDBJ whole genome shotgun (WGS) entry which is preliminary data.</text>
</comment>
<dbReference type="Gene3D" id="3.30.479.30">
    <property type="entry name" value="Band 7 domain"/>
    <property type="match status" value="1"/>
</dbReference>
<dbReference type="InterPro" id="IPR001107">
    <property type="entry name" value="Band_7"/>
</dbReference>
<dbReference type="EMBL" id="BTSX01000004">
    <property type="protein sequence ID" value="GMS95797.1"/>
    <property type="molecule type" value="Genomic_DNA"/>
</dbReference>
<comment type="similarity">
    <text evidence="1">Belongs to the band 7/mec-2 family.</text>
</comment>
<keyword evidence="3" id="KW-0472">Membrane</keyword>
<evidence type="ECO:0000259" key="4">
    <source>
        <dbReference type="SMART" id="SM00244"/>
    </source>
</evidence>
<dbReference type="SUPFAM" id="SSF117892">
    <property type="entry name" value="Band 7/SPFH domain"/>
    <property type="match status" value="1"/>
</dbReference>
<gene>
    <name evidence="5" type="ORF">PENTCL1PPCAC_17972</name>
</gene>
<accession>A0AAV5TNG5</accession>
<organism evidence="5 6">
    <name type="scientific">Pristionchus entomophagus</name>
    <dbReference type="NCBI Taxonomy" id="358040"/>
    <lineage>
        <taxon>Eukaryota</taxon>
        <taxon>Metazoa</taxon>
        <taxon>Ecdysozoa</taxon>
        <taxon>Nematoda</taxon>
        <taxon>Chromadorea</taxon>
        <taxon>Rhabditida</taxon>
        <taxon>Rhabditina</taxon>
        <taxon>Diplogasteromorpha</taxon>
        <taxon>Diplogasteroidea</taxon>
        <taxon>Neodiplogasteridae</taxon>
        <taxon>Pristionchus</taxon>
    </lineage>
</organism>
<proteinExistence type="inferred from homology"/>
<dbReference type="InterPro" id="IPR036527">
    <property type="entry name" value="SCP2_sterol-bd_dom_sf"/>
</dbReference>
<dbReference type="SMART" id="SM00244">
    <property type="entry name" value="PHB"/>
    <property type="match status" value="1"/>
</dbReference>
<sequence>SVRYSSLLNREESGDEEEDPFHTHNMQFGSAPGTFDSAFTYANYGDLDRMGYQAHSRMFRPEKINQLFTYTPKFEDTDDLRGEDGTVVEKIIVILSFILIAITLPLSLLFSLRFVSTHEKMVILRLGRAQKTRGPGTHFLLPCIDKAHRIDTRVTAFNVPPLNIITIDRGLVEMGATVYLRVRDAVAAVCQVQDRNSSMRTLASSMLYRYISKKRICELTGGHDRRHLAGLFKDELGHFTSQFGVEITEVELSDVKIVKEAENMGLASLSAVAKSEVGQQIWNVIGPTLDEIAKETKENDMGRERESTGPSTIGDLVDLHSTNVEEEIDIDRLITIVNMGIDHSLVIAIGKVYQLECEGIDQIVIDLRKGLCYKGVAPSADVVLRIDRKSLVPLLKQELSPLKAYSSGQMNISGSIQDAFSLRLLTDRIVHLL</sequence>
<dbReference type="InterPro" id="IPR003033">
    <property type="entry name" value="SCP2_sterol-bd_dom"/>
</dbReference>
<dbReference type="PANTHER" id="PTHR10264:SF28">
    <property type="entry name" value="BAND 7 DOMAIN-CONTAINING PROTEIN"/>
    <property type="match status" value="1"/>
</dbReference>
<dbReference type="InterPro" id="IPR001972">
    <property type="entry name" value="Stomatin_HflK_fam"/>
</dbReference>
<evidence type="ECO:0000256" key="1">
    <source>
        <dbReference type="ARBA" id="ARBA00008164"/>
    </source>
</evidence>
<dbReference type="SUPFAM" id="SSF55718">
    <property type="entry name" value="SCP-like"/>
    <property type="match status" value="1"/>
</dbReference>
<dbReference type="InterPro" id="IPR043202">
    <property type="entry name" value="Band-7_stomatin-like"/>
</dbReference>
<evidence type="ECO:0000256" key="3">
    <source>
        <dbReference type="SAM" id="Phobius"/>
    </source>
</evidence>
<dbReference type="Gene3D" id="3.30.1050.10">
    <property type="entry name" value="SCP2 sterol-binding domain"/>
    <property type="match status" value="1"/>
</dbReference>
<feature type="transmembrane region" description="Helical" evidence="3">
    <location>
        <begin position="91"/>
        <end position="115"/>
    </location>
</feature>
<dbReference type="InterPro" id="IPR036013">
    <property type="entry name" value="Band_7/SPFH_dom_sf"/>
</dbReference>
<evidence type="ECO:0000313" key="6">
    <source>
        <dbReference type="Proteomes" id="UP001432027"/>
    </source>
</evidence>
<evidence type="ECO:0000256" key="2">
    <source>
        <dbReference type="SAM" id="MobiDB-lite"/>
    </source>
</evidence>